<feature type="transmembrane region" description="Helical" evidence="1">
    <location>
        <begin position="110"/>
        <end position="132"/>
    </location>
</feature>
<reference evidence="2 3" key="1">
    <citation type="submission" date="2017-05" db="EMBL/GenBank/DDBJ databases">
        <title>Genomic insights into alkan degradation activity of Oleiphilus messinensis.</title>
        <authorList>
            <person name="Kozyavkin S.A."/>
            <person name="Slesarev A.I."/>
            <person name="Golyshin P.N."/>
            <person name="Korzhenkov A."/>
            <person name="Golyshina O.N."/>
            <person name="Toshchakov S.V."/>
        </authorList>
    </citation>
    <scope>NUCLEOTIDE SEQUENCE [LARGE SCALE GENOMIC DNA]</scope>
    <source>
        <strain evidence="2 3">ME102</strain>
    </source>
</reference>
<keyword evidence="1" id="KW-0472">Membrane</keyword>
<dbReference type="InterPro" id="IPR021354">
    <property type="entry name" value="DUF2975"/>
</dbReference>
<dbReference type="AlphaFoldDB" id="A0A1Y0IEZ7"/>
<evidence type="ECO:0000313" key="2">
    <source>
        <dbReference type="EMBL" id="ARU59031.1"/>
    </source>
</evidence>
<dbReference type="OrthoDB" id="8479187at2"/>
<accession>A0A1Y0IEZ7</accession>
<keyword evidence="1" id="KW-0812">Transmembrane</keyword>
<dbReference type="Proteomes" id="UP000196027">
    <property type="component" value="Chromosome"/>
</dbReference>
<dbReference type="Pfam" id="PF11188">
    <property type="entry name" value="DUF2975"/>
    <property type="match status" value="1"/>
</dbReference>
<dbReference type="RefSeq" id="WP_087463746.1">
    <property type="nucleotide sequence ID" value="NZ_CP021425.1"/>
</dbReference>
<dbReference type="KEGG" id="ome:OLMES_5047"/>
<name>A0A1Y0IEZ7_9GAMM</name>
<proteinExistence type="predicted"/>
<feature type="transmembrane region" description="Helical" evidence="1">
    <location>
        <begin position="66"/>
        <end position="90"/>
    </location>
</feature>
<organism evidence="2 3">
    <name type="scientific">Oleiphilus messinensis</name>
    <dbReference type="NCBI Taxonomy" id="141451"/>
    <lineage>
        <taxon>Bacteria</taxon>
        <taxon>Pseudomonadati</taxon>
        <taxon>Pseudomonadota</taxon>
        <taxon>Gammaproteobacteria</taxon>
        <taxon>Oceanospirillales</taxon>
        <taxon>Oleiphilaceae</taxon>
        <taxon>Oleiphilus</taxon>
    </lineage>
</organism>
<gene>
    <name evidence="2" type="ORF">OLMES_5047</name>
</gene>
<keyword evidence="3" id="KW-1185">Reference proteome</keyword>
<keyword evidence="1" id="KW-1133">Transmembrane helix</keyword>
<evidence type="ECO:0000313" key="3">
    <source>
        <dbReference type="Proteomes" id="UP000196027"/>
    </source>
</evidence>
<dbReference type="EMBL" id="CP021425">
    <property type="protein sequence ID" value="ARU59031.1"/>
    <property type="molecule type" value="Genomic_DNA"/>
</dbReference>
<evidence type="ECO:0000256" key="1">
    <source>
        <dbReference type="SAM" id="Phobius"/>
    </source>
</evidence>
<sequence>MDKIRIQSCRVRMLLQCLFFAVPAFILFYWLSVGTGLDFITRYGIFETAHPPARYTDQALNLTTRFLAFLASMVPAAVVMYALSHLIRLFKGYEKGEIFTLEATTHIRKLGYSFLYWMAGSFVYSGLISVILSFNNPPGSRVLSLTFTGLDLMPLLCAFIVLIIAWVMAEAQQLADENQLTI</sequence>
<protein>
    <submittedName>
        <fullName evidence="2">Membrane protein</fullName>
    </submittedName>
</protein>
<feature type="transmembrane region" description="Helical" evidence="1">
    <location>
        <begin position="12"/>
        <end position="31"/>
    </location>
</feature>
<feature type="transmembrane region" description="Helical" evidence="1">
    <location>
        <begin position="152"/>
        <end position="169"/>
    </location>
</feature>